<keyword evidence="1 5" id="KW-0378">Hydrolase</keyword>
<gene>
    <name evidence="5" type="ordered locus">Plabr_4298</name>
</gene>
<accession>F0SJN3</accession>
<evidence type="ECO:0000256" key="4">
    <source>
        <dbReference type="SAM" id="MobiDB-lite"/>
    </source>
</evidence>
<dbReference type="EMBL" id="CP002546">
    <property type="protein sequence ID" value="ADY61871.1"/>
    <property type="molecule type" value="Genomic_DNA"/>
</dbReference>
<dbReference type="SUPFAM" id="SSF53474">
    <property type="entry name" value="alpha/beta-Hydrolases"/>
    <property type="match status" value="1"/>
</dbReference>
<dbReference type="RefSeq" id="WP_013630576.1">
    <property type="nucleotide sequence ID" value="NC_015174.1"/>
</dbReference>
<evidence type="ECO:0000256" key="2">
    <source>
        <dbReference type="ARBA" id="ARBA00022963"/>
    </source>
</evidence>
<dbReference type="Gene3D" id="3.40.50.1820">
    <property type="entry name" value="alpha/beta hydrolase"/>
    <property type="match status" value="1"/>
</dbReference>
<keyword evidence="6" id="KW-1185">Reference proteome</keyword>
<dbReference type="InterPro" id="IPR029058">
    <property type="entry name" value="AB_hydrolase_fold"/>
</dbReference>
<dbReference type="OrthoDB" id="192696at2"/>
<dbReference type="AlphaFoldDB" id="F0SJN3"/>
<proteinExistence type="predicted"/>
<dbReference type="Proteomes" id="UP000006860">
    <property type="component" value="Chromosome"/>
</dbReference>
<dbReference type="KEGG" id="pbs:Plabr_4298"/>
<evidence type="ECO:0000256" key="3">
    <source>
        <dbReference type="ARBA" id="ARBA00023098"/>
    </source>
</evidence>
<keyword evidence="2" id="KW-0442">Lipid degradation</keyword>
<dbReference type="HOGENOM" id="CLU_066851_0_0_0"/>
<feature type="compositionally biased region" description="Polar residues" evidence="4">
    <location>
        <begin position="325"/>
        <end position="334"/>
    </location>
</feature>
<dbReference type="eggNOG" id="COG4188">
    <property type="taxonomic scope" value="Bacteria"/>
</dbReference>
<dbReference type="STRING" id="756272.Plabr_4298"/>
<dbReference type="GO" id="GO:0003847">
    <property type="term" value="F:1-alkyl-2-acetylglycerophosphocholine esterase activity"/>
    <property type="evidence" value="ECO:0007669"/>
    <property type="project" value="TreeGrafter"/>
</dbReference>
<organism evidence="5 6">
    <name type="scientific">Rubinisphaera brasiliensis (strain ATCC 49424 / DSM 5305 / JCM 21570 / IAM 15109 / NBRC 103401 / IFAM 1448)</name>
    <name type="common">Planctomyces brasiliensis</name>
    <dbReference type="NCBI Taxonomy" id="756272"/>
    <lineage>
        <taxon>Bacteria</taxon>
        <taxon>Pseudomonadati</taxon>
        <taxon>Planctomycetota</taxon>
        <taxon>Planctomycetia</taxon>
        <taxon>Planctomycetales</taxon>
        <taxon>Planctomycetaceae</taxon>
        <taxon>Rubinisphaera</taxon>
    </lineage>
</organism>
<evidence type="ECO:0000256" key="1">
    <source>
        <dbReference type="ARBA" id="ARBA00022801"/>
    </source>
</evidence>
<sequence length="334" mass="37473">MCCVRWISCLTIALTALNWNPVHSRAEYDPLKVTRTDNNTPVDFTIDDANRDRKIPIRVYLAETTEPAPVVLFSHGLGGSREGCSYLGKHWSARGYVCVFTQHIGTDNSVWKDVPVRQRLATMKATPSVQGTLDRYLDIPAVLDTLETWNGEQSHQLHGRMDLSRIGMSGHSYGANTTQGVSGQSAPLIGQRYTDPRISAAIMFSPNRPRRFNPETAFGKVSIPWLLMTGTKDTSPINDTTVEDRRSVYPALPESIDKYELVLFDGEHHAFSDGQRRARDRNPNHHPAILAISTAFWDLYLKDDQAAKDWLQGTGPRGVLESQDEWQQNLRASP</sequence>
<protein>
    <submittedName>
        <fullName evidence="5">Dienelactone hydrolase-like protein</fullName>
    </submittedName>
</protein>
<name>F0SJN3_RUBBR</name>
<keyword evidence="3" id="KW-0443">Lipid metabolism</keyword>
<reference evidence="6" key="1">
    <citation type="submission" date="2011-02" db="EMBL/GenBank/DDBJ databases">
        <title>The complete genome of Planctomyces brasiliensis DSM 5305.</title>
        <authorList>
            <person name="Lucas S."/>
            <person name="Copeland A."/>
            <person name="Lapidus A."/>
            <person name="Bruce D."/>
            <person name="Goodwin L."/>
            <person name="Pitluck S."/>
            <person name="Kyrpides N."/>
            <person name="Mavromatis K."/>
            <person name="Pagani I."/>
            <person name="Ivanova N."/>
            <person name="Ovchinnikova G."/>
            <person name="Lu M."/>
            <person name="Detter J.C."/>
            <person name="Han C."/>
            <person name="Land M."/>
            <person name="Hauser L."/>
            <person name="Markowitz V."/>
            <person name="Cheng J.-F."/>
            <person name="Hugenholtz P."/>
            <person name="Woyke T."/>
            <person name="Wu D."/>
            <person name="Tindall B."/>
            <person name="Pomrenke H.G."/>
            <person name="Brambilla E."/>
            <person name="Klenk H.-P."/>
            <person name="Eisen J.A."/>
        </authorList>
    </citation>
    <scope>NUCLEOTIDE SEQUENCE [LARGE SCALE GENOMIC DNA]</scope>
    <source>
        <strain evidence="6">ATCC 49424 / DSM 5305 / JCM 21570 / NBRC 103401 / IFAM 1448</strain>
    </source>
</reference>
<evidence type="ECO:0000313" key="5">
    <source>
        <dbReference type="EMBL" id="ADY61871.1"/>
    </source>
</evidence>
<dbReference type="PANTHER" id="PTHR10272">
    <property type="entry name" value="PLATELET-ACTIVATING FACTOR ACETYLHYDROLASE"/>
    <property type="match status" value="1"/>
</dbReference>
<dbReference type="GO" id="GO:0016042">
    <property type="term" value="P:lipid catabolic process"/>
    <property type="evidence" value="ECO:0007669"/>
    <property type="project" value="UniProtKB-KW"/>
</dbReference>
<dbReference type="PANTHER" id="PTHR10272:SF0">
    <property type="entry name" value="PLATELET-ACTIVATING FACTOR ACETYLHYDROLASE"/>
    <property type="match status" value="1"/>
</dbReference>
<dbReference type="Pfam" id="PF03403">
    <property type="entry name" value="PAF-AH_p_II"/>
    <property type="match status" value="1"/>
</dbReference>
<evidence type="ECO:0000313" key="6">
    <source>
        <dbReference type="Proteomes" id="UP000006860"/>
    </source>
</evidence>
<feature type="region of interest" description="Disordered" evidence="4">
    <location>
        <begin position="315"/>
        <end position="334"/>
    </location>
</feature>